<name>A0A370BA92_9ACTN</name>
<dbReference type="OrthoDB" id="4447445at2"/>
<feature type="domain" description="Peptidase S33 tripeptidyl aminopeptidase-like C-terminal" evidence="1">
    <location>
        <begin position="15"/>
        <end position="118"/>
    </location>
</feature>
<keyword evidence="3" id="KW-1185">Reference proteome</keyword>
<dbReference type="AlphaFoldDB" id="A0A370BA92"/>
<reference evidence="2 3" key="1">
    <citation type="submission" date="2018-07" db="EMBL/GenBank/DDBJ databases">
        <title>Streptomyces species from bats.</title>
        <authorList>
            <person name="Dunlap C."/>
        </authorList>
    </citation>
    <scope>NUCLEOTIDE SEQUENCE [LARGE SCALE GENOMIC DNA]</scope>
    <source>
        <strain evidence="2 3">AC230</strain>
    </source>
</reference>
<sequence>MGAYRSSVAEDRERYPLFGAATANITPCAFWPYAPAEPPVPVDDDGPRNILLVQNLRNVPTPHIGGKMLRQKFTDRSRLLSVDDSGHGSYVLSGNPCALNTTTRYLVTGEMPVKDTLCPAK</sequence>
<comment type="caution">
    <text evidence="2">The sequence shown here is derived from an EMBL/GenBank/DDBJ whole genome shotgun (WGS) entry which is preliminary data.</text>
</comment>
<accession>A0A370BA92</accession>
<dbReference type="RefSeq" id="WP_114624552.1">
    <property type="nucleotide sequence ID" value="NZ_QQNA01000119.1"/>
</dbReference>
<dbReference type="EMBL" id="QQNA01000119">
    <property type="protein sequence ID" value="RDG37094.1"/>
    <property type="molecule type" value="Genomic_DNA"/>
</dbReference>
<evidence type="ECO:0000313" key="3">
    <source>
        <dbReference type="Proteomes" id="UP000253741"/>
    </source>
</evidence>
<dbReference type="InterPro" id="IPR013595">
    <property type="entry name" value="Pept_S33_TAP-like_C"/>
</dbReference>
<proteinExistence type="predicted"/>
<organism evidence="2 3">
    <name type="scientific">Streptomyces corynorhini</name>
    <dbReference type="NCBI Taxonomy" id="2282652"/>
    <lineage>
        <taxon>Bacteria</taxon>
        <taxon>Bacillati</taxon>
        <taxon>Actinomycetota</taxon>
        <taxon>Actinomycetes</taxon>
        <taxon>Kitasatosporales</taxon>
        <taxon>Streptomycetaceae</taxon>
        <taxon>Streptomyces</taxon>
    </lineage>
</organism>
<protein>
    <recommendedName>
        <fullName evidence="1">Peptidase S33 tripeptidyl aminopeptidase-like C-terminal domain-containing protein</fullName>
    </recommendedName>
</protein>
<dbReference type="Proteomes" id="UP000253741">
    <property type="component" value="Unassembled WGS sequence"/>
</dbReference>
<dbReference type="Pfam" id="PF08386">
    <property type="entry name" value="Abhydrolase_4"/>
    <property type="match status" value="1"/>
</dbReference>
<evidence type="ECO:0000313" key="2">
    <source>
        <dbReference type="EMBL" id="RDG37094.1"/>
    </source>
</evidence>
<gene>
    <name evidence="2" type="ORF">DVH02_16320</name>
</gene>
<evidence type="ECO:0000259" key="1">
    <source>
        <dbReference type="Pfam" id="PF08386"/>
    </source>
</evidence>